<feature type="transmembrane region" description="Helical" evidence="2">
    <location>
        <begin position="207"/>
        <end position="225"/>
    </location>
</feature>
<feature type="transmembrane region" description="Helical" evidence="2">
    <location>
        <begin position="145"/>
        <end position="165"/>
    </location>
</feature>
<gene>
    <name evidence="3" type="ORF">HXO58_09245</name>
</gene>
<evidence type="ECO:0000256" key="2">
    <source>
        <dbReference type="SAM" id="Phobius"/>
    </source>
</evidence>
<feature type="transmembrane region" description="Helical" evidence="2">
    <location>
        <begin position="56"/>
        <end position="78"/>
    </location>
</feature>
<evidence type="ECO:0000313" key="4">
    <source>
        <dbReference type="Proteomes" id="UP000713964"/>
    </source>
</evidence>
<evidence type="ECO:0000313" key="3">
    <source>
        <dbReference type="EMBL" id="MBF1659996.1"/>
    </source>
</evidence>
<protein>
    <recommendedName>
        <fullName evidence="5">TrbL/VirB6 plasmid conjugal transfer protein</fullName>
    </recommendedName>
</protein>
<dbReference type="EMBL" id="JABZXL010000036">
    <property type="protein sequence ID" value="MBF1659996.1"/>
    <property type="molecule type" value="Genomic_DNA"/>
</dbReference>
<feature type="transmembrane region" description="Helical" evidence="2">
    <location>
        <begin position="170"/>
        <end position="187"/>
    </location>
</feature>
<evidence type="ECO:0000256" key="1">
    <source>
        <dbReference type="SAM" id="MobiDB-lite"/>
    </source>
</evidence>
<keyword evidence="2" id="KW-0472">Membrane</keyword>
<accession>A0A930L6W8</accession>
<keyword evidence="2" id="KW-0812">Transmembrane</keyword>
<feature type="compositionally biased region" description="Low complexity" evidence="1">
    <location>
        <begin position="385"/>
        <end position="417"/>
    </location>
</feature>
<feature type="region of interest" description="Disordered" evidence="1">
    <location>
        <begin position="385"/>
        <end position="453"/>
    </location>
</feature>
<evidence type="ECO:0008006" key="5">
    <source>
        <dbReference type="Google" id="ProtNLM"/>
    </source>
</evidence>
<dbReference type="AlphaFoldDB" id="A0A930L6W8"/>
<reference evidence="3" key="1">
    <citation type="submission" date="2020-04" db="EMBL/GenBank/DDBJ databases">
        <title>Deep metagenomics examines the oral microbiome during advanced dental caries in children, revealing novel taxa and co-occurrences with host molecules.</title>
        <authorList>
            <person name="Baker J.L."/>
            <person name="Morton J.T."/>
            <person name="Dinis M."/>
            <person name="Alvarez R."/>
            <person name="Tran N.C."/>
            <person name="Knight R."/>
            <person name="Edlund A."/>
        </authorList>
    </citation>
    <scope>NUCLEOTIDE SEQUENCE</scope>
    <source>
        <strain evidence="3">JCVI_29_bin.11</strain>
    </source>
</reference>
<dbReference type="Proteomes" id="UP000713964">
    <property type="component" value="Unassembled WGS sequence"/>
</dbReference>
<keyword evidence="2" id="KW-1133">Transmembrane helix</keyword>
<proteinExistence type="predicted"/>
<feature type="transmembrane region" description="Helical" evidence="2">
    <location>
        <begin position="99"/>
        <end position="125"/>
    </location>
</feature>
<sequence>MTDPVGTIAGAVGNDLFDKILTNFWNGSVGVYREFITSWLKAGPIIDPQSSSAFQWGTGVVNIFTFLAVTIGIMVAGVKIVWEQRGEDIRYVLSSLGRVILVSGMGVTIISLLLTASDQAAAAILESTNWSQRDTTAILGDPGKAVAALGAILFLPGAIMVLVVIVQWCIMIFVAIATPVLLMYWPVAEGITFAAGGRGFSRVSKWLLAFILFKPTVAVLYGFAFQELKGGDGIGGIVTAVCIIAMAPFALPALLKIVNPAAAGTGADGAGTALAGMAGMAVGAAGMAAGAATGGATAAAGGAASSGASASAFMISNMGPTLAESGGMAGIGGGGAAGAAGAASGSGGGVAAGGGSGAIAAGGSSAGASGGSGAIAAGGGAPAASSSGGAVGAPATASSSGGSAPAAPAAGGSAQQAPGGGMVGIGLTVSAGSDTGSAPGGGSGGGGSAGASRLAQAAQVLENHMPRAEHAEEVLLDEQSLDRIH</sequence>
<name>A0A930L6W8_9MICC</name>
<organism evidence="3 4">
    <name type="scientific">Rothia mucilaginosa</name>
    <dbReference type="NCBI Taxonomy" id="43675"/>
    <lineage>
        <taxon>Bacteria</taxon>
        <taxon>Bacillati</taxon>
        <taxon>Actinomycetota</taxon>
        <taxon>Actinomycetes</taxon>
        <taxon>Micrococcales</taxon>
        <taxon>Micrococcaceae</taxon>
        <taxon>Rothia</taxon>
    </lineage>
</organism>
<comment type="caution">
    <text evidence="3">The sequence shown here is derived from an EMBL/GenBank/DDBJ whole genome shotgun (WGS) entry which is preliminary data.</text>
</comment>
<feature type="compositionally biased region" description="Gly residues" evidence="1">
    <location>
        <begin position="438"/>
        <end position="449"/>
    </location>
</feature>
<feature type="transmembrane region" description="Helical" evidence="2">
    <location>
        <begin position="237"/>
        <end position="255"/>
    </location>
</feature>